<organism evidence="2 3">
    <name type="scientific">Siminovitchia terrae</name>
    <name type="common">Bacillus terrae</name>
    <dbReference type="NCBI Taxonomy" id="1914933"/>
    <lineage>
        <taxon>Bacteria</taxon>
        <taxon>Bacillati</taxon>
        <taxon>Bacillota</taxon>
        <taxon>Bacilli</taxon>
        <taxon>Bacillales</taxon>
        <taxon>Bacillaceae</taxon>
        <taxon>Siminovitchia</taxon>
    </lineage>
</organism>
<dbReference type="OrthoDB" id="9803467at2"/>
<dbReference type="SUPFAM" id="SSF56601">
    <property type="entry name" value="beta-lactamase/transpeptidase-like"/>
    <property type="match status" value="1"/>
</dbReference>
<dbReference type="InterPro" id="IPR050491">
    <property type="entry name" value="AmpC-like"/>
</dbReference>
<dbReference type="Pfam" id="PF00144">
    <property type="entry name" value="Beta-lactamase"/>
    <property type="match status" value="1"/>
</dbReference>
<feature type="domain" description="Beta-lactamase-related" evidence="1">
    <location>
        <begin position="15"/>
        <end position="340"/>
    </location>
</feature>
<evidence type="ECO:0000259" key="1">
    <source>
        <dbReference type="Pfam" id="PF00144"/>
    </source>
</evidence>
<sequence length="367" mass="41551">MVKTLEKSFIDQSLLNQAVKQMVKNKNNFGAVLCVEQGNDFSWINSAGNLKVNDQFFITSVTKLFVTAVILKLRAENRLHLDDKISIYLSNDIMDGIHVLNGVDYSNEITVQHLISNTSGIADYFFQKQANGKAGGSNLFKGQDEAWPLEKTLESIKQIKPQFKPEQKASYCGTNYQLLGRIIENIAGMSIKDVFKSYIFDELNLSKTYVYENENDTKPVSLYYKSQSLHLPKFISCPSFTPEGGIVSTAQETMTFLKAFFNGRFFQKEEIESLKKWRLIFRPSLFYYGIGLEKLWVPRIVSPFKPIGDILGFWGQSGAFAFYHPKRDLYFTGTVNQSSGIGHNSAFNAMIKIIKAVDDRGHKSNAP</sequence>
<evidence type="ECO:0000313" key="2">
    <source>
        <dbReference type="EMBL" id="RST57472.1"/>
    </source>
</evidence>
<accession>A0A429X212</accession>
<keyword evidence="2" id="KW-0378">Hydrolase</keyword>
<name>A0A429X212_SIMTE</name>
<comment type="caution">
    <text evidence="2">The sequence shown here is derived from an EMBL/GenBank/DDBJ whole genome shotgun (WGS) entry which is preliminary data.</text>
</comment>
<protein>
    <submittedName>
        <fullName evidence="2">Class A beta-lactamase-related serine hydrolase</fullName>
    </submittedName>
</protein>
<dbReference type="PANTHER" id="PTHR46825:SF7">
    <property type="entry name" value="D-ALANYL-D-ALANINE CARBOXYPEPTIDASE"/>
    <property type="match status" value="1"/>
</dbReference>
<dbReference type="EMBL" id="QYTW02000033">
    <property type="protein sequence ID" value="RST57472.1"/>
    <property type="molecule type" value="Genomic_DNA"/>
</dbReference>
<proteinExistence type="predicted"/>
<dbReference type="Gene3D" id="3.40.710.10">
    <property type="entry name" value="DD-peptidase/beta-lactamase superfamily"/>
    <property type="match status" value="1"/>
</dbReference>
<dbReference type="AlphaFoldDB" id="A0A429X212"/>
<evidence type="ECO:0000313" key="3">
    <source>
        <dbReference type="Proteomes" id="UP000287296"/>
    </source>
</evidence>
<dbReference type="RefSeq" id="WP_120118363.1">
    <property type="nucleotide sequence ID" value="NZ_QYTW02000033.1"/>
</dbReference>
<reference evidence="2 3" key="1">
    <citation type="submission" date="2018-12" db="EMBL/GenBank/DDBJ databases">
        <authorList>
            <person name="Sun L."/>
            <person name="Chen Z."/>
        </authorList>
    </citation>
    <scope>NUCLEOTIDE SEQUENCE [LARGE SCALE GENOMIC DNA]</scope>
    <source>
        <strain evidence="2 3">LMG 29736</strain>
    </source>
</reference>
<dbReference type="PANTHER" id="PTHR46825">
    <property type="entry name" value="D-ALANYL-D-ALANINE-CARBOXYPEPTIDASE/ENDOPEPTIDASE AMPH"/>
    <property type="match status" value="1"/>
</dbReference>
<dbReference type="InterPro" id="IPR001466">
    <property type="entry name" value="Beta-lactam-related"/>
</dbReference>
<gene>
    <name evidence="2" type="ORF">D5F11_022380</name>
</gene>
<dbReference type="InterPro" id="IPR012338">
    <property type="entry name" value="Beta-lactam/transpept-like"/>
</dbReference>
<dbReference type="GO" id="GO:0016787">
    <property type="term" value="F:hydrolase activity"/>
    <property type="evidence" value="ECO:0007669"/>
    <property type="project" value="UniProtKB-KW"/>
</dbReference>
<dbReference type="Proteomes" id="UP000287296">
    <property type="component" value="Unassembled WGS sequence"/>
</dbReference>